<feature type="transmembrane region" description="Helical" evidence="5">
    <location>
        <begin position="9"/>
        <end position="29"/>
    </location>
</feature>
<evidence type="ECO:0000256" key="2">
    <source>
        <dbReference type="ARBA" id="ARBA00022692"/>
    </source>
</evidence>
<sequence>MSTQKTKTLYWVAKSFISFFMVFSAYYSYSHAEDLRALGFPDYFRIELVIAKVVGAILLLIPQLPSRIKEWIYAGFGITMISAMIAHICSHDPVSKVLFVAFDFMLIVISIRYVYRVEHQYEAR</sequence>
<dbReference type="InterPro" id="IPR032808">
    <property type="entry name" value="DoxX"/>
</dbReference>
<evidence type="ECO:0000256" key="5">
    <source>
        <dbReference type="SAM" id="Phobius"/>
    </source>
</evidence>
<feature type="transmembrane region" description="Helical" evidence="5">
    <location>
        <begin position="94"/>
        <end position="115"/>
    </location>
</feature>
<evidence type="ECO:0000256" key="3">
    <source>
        <dbReference type="ARBA" id="ARBA00022989"/>
    </source>
</evidence>
<dbReference type="EMBL" id="JAHESF010000035">
    <property type="protein sequence ID" value="MBT1700125.1"/>
    <property type="molecule type" value="Genomic_DNA"/>
</dbReference>
<comment type="caution">
    <text evidence="6">The sequence shown here is derived from an EMBL/GenBank/DDBJ whole genome shotgun (WGS) entry which is preliminary data.</text>
</comment>
<proteinExistence type="predicted"/>
<evidence type="ECO:0000256" key="4">
    <source>
        <dbReference type="ARBA" id="ARBA00023136"/>
    </source>
</evidence>
<dbReference type="AlphaFoldDB" id="A0AAP2DPE7"/>
<keyword evidence="3 5" id="KW-1133">Transmembrane helix</keyword>
<gene>
    <name evidence="6" type="ORF">KK083_24770</name>
</gene>
<dbReference type="Pfam" id="PF13564">
    <property type="entry name" value="DoxX_2"/>
    <property type="match status" value="1"/>
</dbReference>
<keyword evidence="4 5" id="KW-0472">Membrane</keyword>
<protein>
    <submittedName>
        <fullName evidence="6">DoxX family protein</fullName>
    </submittedName>
</protein>
<evidence type="ECO:0000313" key="6">
    <source>
        <dbReference type="EMBL" id="MBT1700125.1"/>
    </source>
</evidence>
<comment type="subcellular location">
    <subcellularLocation>
        <location evidence="1">Membrane</location>
        <topology evidence="1">Multi-pass membrane protein</topology>
    </subcellularLocation>
</comment>
<feature type="transmembrane region" description="Helical" evidence="5">
    <location>
        <begin position="44"/>
        <end position="64"/>
    </location>
</feature>
<reference evidence="6 7" key="1">
    <citation type="submission" date="2021-05" db="EMBL/GenBank/DDBJ databases">
        <title>A Polyphasic approach of four new species of the genus Ohtaekwangia: Ohtaekwangia histidinii sp. nov., Ohtaekwangia cretensis sp. nov., Ohtaekwangia indiensis sp. nov., Ohtaekwangia reichenbachii sp. nov. from diverse environment.</title>
        <authorList>
            <person name="Octaviana S."/>
        </authorList>
    </citation>
    <scope>NUCLEOTIDE SEQUENCE [LARGE SCALE GENOMIC DNA]</scope>
    <source>
        <strain evidence="6 7">PWU4</strain>
    </source>
</reference>
<dbReference type="RefSeq" id="WP_254168503.1">
    <property type="nucleotide sequence ID" value="NZ_JAHESF010000035.1"/>
</dbReference>
<accession>A0AAP2DPE7</accession>
<dbReference type="Proteomes" id="UP001319200">
    <property type="component" value="Unassembled WGS sequence"/>
</dbReference>
<name>A0AAP2DPE7_9BACT</name>
<feature type="transmembrane region" description="Helical" evidence="5">
    <location>
        <begin position="71"/>
        <end position="88"/>
    </location>
</feature>
<dbReference type="GO" id="GO:0016020">
    <property type="term" value="C:membrane"/>
    <property type="evidence" value="ECO:0007669"/>
    <property type="project" value="UniProtKB-SubCell"/>
</dbReference>
<evidence type="ECO:0000313" key="7">
    <source>
        <dbReference type="Proteomes" id="UP001319200"/>
    </source>
</evidence>
<keyword evidence="7" id="KW-1185">Reference proteome</keyword>
<organism evidence="6 7">
    <name type="scientific">Chryseosolibacter histidini</name>
    <dbReference type="NCBI Taxonomy" id="2782349"/>
    <lineage>
        <taxon>Bacteria</taxon>
        <taxon>Pseudomonadati</taxon>
        <taxon>Bacteroidota</taxon>
        <taxon>Cytophagia</taxon>
        <taxon>Cytophagales</taxon>
        <taxon>Chryseotaleaceae</taxon>
        <taxon>Chryseosolibacter</taxon>
    </lineage>
</organism>
<keyword evidence="2 5" id="KW-0812">Transmembrane</keyword>
<evidence type="ECO:0000256" key="1">
    <source>
        <dbReference type="ARBA" id="ARBA00004141"/>
    </source>
</evidence>